<organism evidence="3 4">
    <name type="scientific">Bowdeniella nasicola</name>
    <dbReference type="NCBI Taxonomy" id="208480"/>
    <lineage>
        <taxon>Bacteria</taxon>
        <taxon>Bacillati</taxon>
        <taxon>Actinomycetota</taxon>
        <taxon>Actinomycetes</taxon>
        <taxon>Actinomycetales</taxon>
        <taxon>Actinomycetaceae</taxon>
        <taxon>Bowdeniella</taxon>
    </lineage>
</organism>
<dbReference type="Pfam" id="PF11382">
    <property type="entry name" value="MctB"/>
    <property type="match status" value="1"/>
</dbReference>
<dbReference type="OrthoDB" id="4350157at2"/>
<proteinExistence type="predicted"/>
<evidence type="ECO:0000256" key="1">
    <source>
        <dbReference type="SAM" id="Coils"/>
    </source>
</evidence>
<reference evidence="4" key="1">
    <citation type="submission" date="2016-12" db="EMBL/GenBank/DDBJ databases">
        <authorList>
            <person name="Meng X."/>
        </authorList>
    </citation>
    <scope>NUCLEOTIDE SEQUENCE [LARGE SCALE GENOMIC DNA]</scope>
    <source>
        <strain evidence="4">DSM 19116</strain>
    </source>
</reference>
<feature type="region of interest" description="Disordered" evidence="2">
    <location>
        <begin position="297"/>
        <end position="324"/>
    </location>
</feature>
<evidence type="ECO:0000313" key="4">
    <source>
        <dbReference type="Proteomes" id="UP000185628"/>
    </source>
</evidence>
<dbReference type="AlphaFoldDB" id="A0A1Q5Q4R1"/>
<name>A0A1Q5Q4R1_9ACTO</name>
<evidence type="ECO:0000256" key="2">
    <source>
        <dbReference type="SAM" id="MobiDB-lite"/>
    </source>
</evidence>
<sequence>MIDFRYHLVSLISVFLALAVGIVLGAGPLREGISDTLTGQVQELRTDRDNLRKDLDKTQREVTGRGDVLGAVQNEAVTGLLAGQKVTIVTLPGAGDIDAVSAALTQAGAEVVAHSTVSDAIVNPDTAAFRSSFASQLTGYLAKQPAADATTEEILGQALAQSFAKGKQGNENAATLHEFLTKNDPPFVTVVAEASHKPTAAVVIGPPHTQVKAEDAAKVREADLAYARLAQGIADVMPTVLVGSATADTDLVSVLRASALVETMTAVDSVGTPVASINVPRALAAAITGTKGQYGIETGAASPLAPHTPVPSEPAPSESPTGGE</sequence>
<gene>
    <name evidence="3" type="ORF">BSZ39_02230</name>
</gene>
<keyword evidence="1" id="KW-0175">Coiled coil</keyword>
<feature type="compositionally biased region" description="Low complexity" evidence="2">
    <location>
        <begin position="315"/>
        <end position="324"/>
    </location>
</feature>
<dbReference type="RefSeq" id="WP_073715767.1">
    <property type="nucleotide sequence ID" value="NZ_MQVR01000007.1"/>
</dbReference>
<dbReference type="GO" id="GO:0016020">
    <property type="term" value="C:membrane"/>
    <property type="evidence" value="ECO:0007669"/>
    <property type="project" value="InterPro"/>
</dbReference>
<keyword evidence="4" id="KW-1185">Reference proteome</keyword>
<dbReference type="InterPro" id="IPR021522">
    <property type="entry name" value="MctB"/>
</dbReference>
<evidence type="ECO:0000313" key="3">
    <source>
        <dbReference type="EMBL" id="OKL54815.1"/>
    </source>
</evidence>
<comment type="caution">
    <text evidence="3">The sequence shown here is derived from an EMBL/GenBank/DDBJ whole genome shotgun (WGS) entry which is preliminary data.</text>
</comment>
<accession>A0A1Q5Q4R1</accession>
<dbReference type="GO" id="GO:0055070">
    <property type="term" value="P:copper ion homeostasis"/>
    <property type="evidence" value="ECO:0007669"/>
    <property type="project" value="InterPro"/>
</dbReference>
<protein>
    <recommendedName>
        <fullName evidence="5">Copper transport outer membrane protein, MctB</fullName>
    </recommendedName>
</protein>
<feature type="coiled-coil region" evidence="1">
    <location>
        <begin position="34"/>
        <end position="61"/>
    </location>
</feature>
<evidence type="ECO:0008006" key="5">
    <source>
        <dbReference type="Google" id="ProtNLM"/>
    </source>
</evidence>
<dbReference type="EMBL" id="MQVR01000007">
    <property type="protein sequence ID" value="OKL54815.1"/>
    <property type="molecule type" value="Genomic_DNA"/>
</dbReference>
<dbReference type="Proteomes" id="UP000185628">
    <property type="component" value="Unassembled WGS sequence"/>
</dbReference>